<evidence type="ECO:0000313" key="1">
    <source>
        <dbReference type="EMBL" id="GLC27857.1"/>
    </source>
</evidence>
<evidence type="ECO:0000313" key="2">
    <source>
        <dbReference type="Proteomes" id="UP001161325"/>
    </source>
</evidence>
<dbReference type="Proteomes" id="UP001161325">
    <property type="component" value="Unassembled WGS sequence"/>
</dbReference>
<dbReference type="EMBL" id="BRXS01000007">
    <property type="protein sequence ID" value="GLC27857.1"/>
    <property type="molecule type" value="Genomic_DNA"/>
</dbReference>
<dbReference type="SUPFAM" id="SSF51445">
    <property type="entry name" value="(Trans)glycosidases"/>
    <property type="match status" value="1"/>
</dbReference>
<accession>A0AA37QCN2</accession>
<dbReference type="AlphaFoldDB" id="A0AA37QCN2"/>
<reference evidence="1" key="1">
    <citation type="submission" date="2022-08" db="EMBL/GenBank/DDBJ databases">
        <title>Draft genome sequencing of Roseisolibacter agri AW1220.</title>
        <authorList>
            <person name="Tobiishi Y."/>
            <person name="Tonouchi A."/>
        </authorList>
    </citation>
    <scope>NUCLEOTIDE SEQUENCE</scope>
    <source>
        <strain evidence="1">AW1220</strain>
    </source>
</reference>
<organism evidence="1 2">
    <name type="scientific">Roseisolibacter agri</name>
    <dbReference type="NCBI Taxonomy" id="2014610"/>
    <lineage>
        <taxon>Bacteria</taxon>
        <taxon>Pseudomonadati</taxon>
        <taxon>Gemmatimonadota</taxon>
        <taxon>Gemmatimonadia</taxon>
        <taxon>Gemmatimonadales</taxon>
        <taxon>Gemmatimonadaceae</taxon>
        <taxon>Roseisolibacter</taxon>
    </lineage>
</organism>
<proteinExistence type="predicted"/>
<gene>
    <name evidence="1" type="ORF">rosag_43700</name>
</gene>
<sequence>MSPLVAPPVRPDRRPAPVRPKLEPLPWVMRAPRAPYFVLDTGESWTPVGANEAVTWPELAGLFHRRDLAGVEAHLLRLRGLGVTVLRLMLEYCQGEHRYFERPAGRFVPAMVRLWDDLFAICARIGMRILLTPFDTFFHWQRWHRHPYNRRHGGPCAHRTQFLVCRETREYVKRRLAFATERWGGSGVLFAWDLWNELHPAQAGDDEAAMHDYVSDVSGSLRELEVRVHGRSHLQTVSVFGPELRRRPSLRELVFAHPTLDFASAHFYAERTIDAPRDTIAPAVVTGALVEQALAAIPDDRPFLDSEHGPIHTFKDRGCTLPAPFDDEYFRHMQWAHLAAGGAGGGMRWPNRHPHTLTEGMRAAQLALSRFLPLLDWTCFRRRPLRDALLVRDARSGVPLRMVTTRPSAHPTGAPVVRLRGGECAAFACGDASQAVVHLLRADQRTDDGRLRRDVPARLVAVEVPGLAPGTYRVTLWDPVAGEAREQRVVDHAGGALRVADVPLVADLALAIRRA</sequence>
<dbReference type="InterPro" id="IPR017853">
    <property type="entry name" value="GH"/>
</dbReference>
<protein>
    <recommendedName>
        <fullName evidence="3">Sugar-binding cellulase-like protein</fullName>
    </recommendedName>
</protein>
<name>A0AA37QCN2_9BACT</name>
<evidence type="ECO:0008006" key="3">
    <source>
        <dbReference type="Google" id="ProtNLM"/>
    </source>
</evidence>
<comment type="caution">
    <text evidence="1">The sequence shown here is derived from an EMBL/GenBank/DDBJ whole genome shotgun (WGS) entry which is preliminary data.</text>
</comment>
<dbReference type="RefSeq" id="WP_284352287.1">
    <property type="nucleotide sequence ID" value="NZ_BRXS01000007.1"/>
</dbReference>
<keyword evidence="2" id="KW-1185">Reference proteome</keyword>
<dbReference type="Gene3D" id="3.20.20.80">
    <property type="entry name" value="Glycosidases"/>
    <property type="match status" value="1"/>
</dbReference>